<protein>
    <submittedName>
        <fullName evidence="6">Sugar ABC transporter substrate-binding protein</fullName>
    </submittedName>
</protein>
<organism evidence="6 7">
    <name type="scientific">Demequina lignilytica</name>
    <dbReference type="NCBI Taxonomy" id="3051663"/>
    <lineage>
        <taxon>Bacteria</taxon>
        <taxon>Bacillati</taxon>
        <taxon>Actinomycetota</taxon>
        <taxon>Actinomycetes</taxon>
        <taxon>Micrococcales</taxon>
        <taxon>Demequinaceae</taxon>
        <taxon>Demequina</taxon>
    </lineage>
</organism>
<dbReference type="GO" id="GO:0030313">
    <property type="term" value="C:cell envelope"/>
    <property type="evidence" value="ECO:0007669"/>
    <property type="project" value="UniProtKB-SubCell"/>
</dbReference>
<evidence type="ECO:0000256" key="5">
    <source>
        <dbReference type="SAM" id="SignalP"/>
    </source>
</evidence>
<accession>A0AAW7LZT3</accession>
<sequence length="455" mass="48838">MKKSIILSTTLALAVGALAGCSSGGSDDGSSSGTDGGGDVTTISYGLWDSNQLPAYQQCADDFAAANPQYVVDIEQIGWDDYWSKITTGFVSGENYDVFTSHVAYYPEFQKNGQVLALDEYIERDGLDMSIYQDGLVELWQSPEGEQYGLPKDFDTISLFYNEQMTEAAGYTAEDVQNLTWNPEDGGTYEEFIAHMTIDTNGVRGDEDGFDKTSVETYGLWMEGSGGADGQTQWTFLTASLGWAQTDEAWGTTYNYDDPAFADTIDWWYSLVEKGYMPTFAAQEGISWADQLIAGKAAMVPNGSWMTGYVFGAASDTFTPAVAATPVGPDGASWSMLNGLADNIVAGTDNPDAAWEWVKYLGSAECQDVVAESAVVFPAVKTSTEKAIAAFEAKGVDVNAFTGHVEDGTTVLYPITDFKSDVNAIMTPVMEAIMSGAAGTDTLVDANASVNALFE</sequence>
<evidence type="ECO:0000256" key="1">
    <source>
        <dbReference type="ARBA" id="ARBA00004196"/>
    </source>
</evidence>
<feature type="chain" id="PRO_5043409398" evidence="5">
    <location>
        <begin position="20"/>
        <end position="455"/>
    </location>
</feature>
<reference evidence="6" key="1">
    <citation type="submission" date="2023-06" db="EMBL/GenBank/DDBJ databases">
        <title>Sysu t00039.</title>
        <authorList>
            <person name="Gao L."/>
            <person name="Fang B.-Z."/>
            <person name="Li W.-J."/>
        </authorList>
    </citation>
    <scope>NUCLEOTIDE SEQUENCE</scope>
    <source>
        <strain evidence="6">SYSU T00039</strain>
    </source>
</reference>
<evidence type="ECO:0000256" key="4">
    <source>
        <dbReference type="ARBA" id="ARBA00022729"/>
    </source>
</evidence>
<dbReference type="RefSeq" id="WP_301120490.1">
    <property type="nucleotide sequence ID" value="NZ_JAUHPX010000001.1"/>
</dbReference>
<name>A0AAW7LZT3_9MICO</name>
<gene>
    <name evidence="6" type="ORF">QQX10_02045</name>
</gene>
<dbReference type="EMBL" id="JAUHPX010000001">
    <property type="protein sequence ID" value="MDN4486943.1"/>
    <property type="molecule type" value="Genomic_DNA"/>
</dbReference>
<comment type="subcellular location">
    <subcellularLocation>
        <location evidence="1">Cell envelope</location>
    </subcellularLocation>
</comment>
<keyword evidence="4 5" id="KW-0732">Signal</keyword>
<dbReference type="Gene3D" id="3.40.190.10">
    <property type="entry name" value="Periplasmic binding protein-like II"/>
    <property type="match status" value="1"/>
</dbReference>
<dbReference type="InterPro" id="IPR006059">
    <property type="entry name" value="SBP"/>
</dbReference>
<comment type="caution">
    <text evidence="6">The sequence shown here is derived from an EMBL/GenBank/DDBJ whole genome shotgun (WGS) entry which is preliminary data.</text>
</comment>
<dbReference type="PANTHER" id="PTHR43649">
    <property type="entry name" value="ARABINOSE-BINDING PROTEIN-RELATED"/>
    <property type="match status" value="1"/>
</dbReference>
<dbReference type="Proteomes" id="UP001172737">
    <property type="component" value="Unassembled WGS sequence"/>
</dbReference>
<evidence type="ECO:0000313" key="7">
    <source>
        <dbReference type="Proteomes" id="UP001172737"/>
    </source>
</evidence>
<evidence type="ECO:0000256" key="2">
    <source>
        <dbReference type="ARBA" id="ARBA00008520"/>
    </source>
</evidence>
<evidence type="ECO:0000256" key="3">
    <source>
        <dbReference type="ARBA" id="ARBA00022448"/>
    </source>
</evidence>
<dbReference type="PROSITE" id="PS51257">
    <property type="entry name" value="PROKAR_LIPOPROTEIN"/>
    <property type="match status" value="1"/>
</dbReference>
<proteinExistence type="inferred from homology"/>
<evidence type="ECO:0000313" key="6">
    <source>
        <dbReference type="EMBL" id="MDN4486943.1"/>
    </source>
</evidence>
<feature type="signal peptide" evidence="5">
    <location>
        <begin position="1"/>
        <end position="19"/>
    </location>
</feature>
<dbReference type="SUPFAM" id="SSF53850">
    <property type="entry name" value="Periplasmic binding protein-like II"/>
    <property type="match status" value="1"/>
</dbReference>
<keyword evidence="3" id="KW-0813">Transport</keyword>
<keyword evidence="7" id="KW-1185">Reference proteome</keyword>
<dbReference type="Pfam" id="PF01547">
    <property type="entry name" value="SBP_bac_1"/>
    <property type="match status" value="1"/>
</dbReference>
<dbReference type="AlphaFoldDB" id="A0AAW7LZT3"/>
<dbReference type="CDD" id="cd13585">
    <property type="entry name" value="PBP2_TMBP_like"/>
    <property type="match status" value="1"/>
</dbReference>
<dbReference type="InterPro" id="IPR050490">
    <property type="entry name" value="Bact_solute-bd_prot1"/>
</dbReference>
<comment type="similarity">
    <text evidence="2">Belongs to the bacterial solute-binding protein 1 family.</text>
</comment>
<dbReference type="PANTHER" id="PTHR43649:SF31">
    <property type="entry name" value="SN-GLYCEROL-3-PHOSPHATE-BINDING PERIPLASMIC PROTEIN UGPB"/>
    <property type="match status" value="1"/>
</dbReference>